<keyword evidence="3" id="KW-0378">Hydrolase</keyword>
<name>A0ABV5IK53_9ACTN</name>
<accession>A0ABV5IK53</accession>
<dbReference type="Gene3D" id="3.60.10.10">
    <property type="entry name" value="Endonuclease/exonuclease/phosphatase"/>
    <property type="match status" value="1"/>
</dbReference>
<evidence type="ECO:0000313" key="4">
    <source>
        <dbReference type="Proteomes" id="UP001589647"/>
    </source>
</evidence>
<keyword evidence="4" id="KW-1185">Reference proteome</keyword>
<protein>
    <submittedName>
        <fullName evidence="3">Endonuclease/exonuclease/phosphatase family protein</fullName>
    </submittedName>
</protein>
<dbReference type="InterPro" id="IPR036691">
    <property type="entry name" value="Endo/exonu/phosph_ase_sf"/>
</dbReference>
<sequence>MDQRGASATTERAPADERRAPRRPRRWFAWTVVALLAVWAALRVGGLETGSFLTQLMTVTPIGAGLAALTALLSMLKRNRPAALCAALVGVVLVSCLIPRTSGVAGEVADGVSLRVLSINLFGRADAETVVRLVRAYDVQVFSALELTPDAVARLDEAGLRKLLPYRVLQDADGAIGSGLFAKYPLRPLTGLFTPIGHNMPAATLSVPAGGKVEIVAVHPNPPLGPKVDEWNASLKALPSPSPSVVRILAGDFNASLDHRAFRDLLARGYVDAADQVGKGLVPTWPNGRAIPPIIAIDHVLADRRVGVASTEILDVPGTDHRGVFADLRLPDLG</sequence>
<gene>
    <name evidence="3" type="ORF">ACFFV7_27175</name>
</gene>
<evidence type="ECO:0000256" key="1">
    <source>
        <dbReference type="SAM" id="Phobius"/>
    </source>
</evidence>
<keyword evidence="1" id="KW-0812">Transmembrane</keyword>
<dbReference type="Proteomes" id="UP001589647">
    <property type="component" value="Unassembled WGS sequence"/>
</dbReference>
<dbReference type="EMBL" id="JBHMEI010000021">
    <property type="protein sequence ID" value="MFB9204904.1"/>
    <property type="molecule type" value="Genomic_DNA"/>
</dbReference>
<reference evidence="3 4" key="1">
    <citation type="submission" date="2024-09" db="EMBL/GenBank/DDBJ databases">
        <authorList>
            <person name="Sun Q."/>
            <person name="Mori K."/>
        </authorList>
    </citation>
    <scope>NUCLEOTIDE SEQUENCE [LARGE SCALE GENOMIC DNA]</scope>
    <source>
        <strain evidence="3 4">CCM 3426</strain>
    </source>
</reference>
<feature type="transmembrane region" description="Helical" evidence="1">
    <location>
        <begin position="27"/>
        <end position="46"/>
    </location>
</feature>
<evidence type="ECO:0000259" key="2">
    <source>
        <dbReference type="Pfam" id="PF03372"/>
    </source>
</evidence>
<feature type="transmembrane region" description="Helical" evidence="1">
    <location>
        <begin position="52"/>
        <end position="75"/>
    </location>
</feature>
<keyword evidence="1" id="KW-1133">Transmembrane helix</keyword>
<organism evidence="3 4">
    <name type="scientific">Nonomuraea spiralis</name>
    <dbReference type="NCBI Taxonomy" id="46182"/>
    <lineage>
        <taxon>Bacteria</taxon>
        <taxon>Bacillati</taxon>
        <taxon>Actinomycetota</taxon>
        <taxon>Actinomycetes</taxon>
        <taxon>Streptosporangiales</taxon>
        <taxon>Streptosporangiaceae</taxon>
        <taxon>Nonomuraea</taxon>
    </lineage>
</organism>
<dbReference type="InterPro" id="IPR005135">
    <property type="entry name" value="Endo/exonuclease/phosphatase"/>
</dbReference>
<feature type="domain" description="Endonuclease/exonuclease/phosphatase" evidence="2">
    <location>
        <begin position="118"/>
        <end position="321"/>
    </location>
</feature>
<evidence type="ECO:0000313" key="3">
    <source>
        <dbReference type="EMBL" id="MFB9204904.1"/>
    </source>
</evidence>
<dbReference type="SUPFAM" id="SSF56219">
    <property type="entry name" value="DNase I-like"/>
    <property type="match status" value="1"/>
</dbReference>
<dbReference type="RefSeq" id="WP_189649659.1">
    <property type="nucleotide sequence ID" value="NZ_BMRC01000010.1"/>
</dbReference>
<feature type="transmembrane region" description="Helical" evidence="1">
    <location>
        <begin position="82"/>
        <end position="100"/>
    </location>
</feature>
<keyword evidence="1" id="KW-0472">Membrane</keyword>
<keyword evidence="3" id="KW-0540">Nuclease</keyword>
<keyword evidence="3" id="KW-0255">Endonuclease</keyword>
<proteinExistence type="predicted"/>
<dbReference type="GO" id="GO:0004519">
    <property type="term" value="F:endonuclease activity"/>
    <property type="evidence" value="ECO:0007669"/>
    <property type="project" value="UniProtKB-KW"/>
</dbReference>
<dbReference type="Pfam" id="PF03372">
    <property type="entry name" value="Exo_endo_phos"/>
    <property type="match status" value="1"/>
</dbReference>
<comment type="caution">
    <text evidence="3">The sequence shown here is derived from an EMBL/GenBank/DDBJ whole genome shotgun (WGS) entry which is preliminary data.</text>
</comment>